<dbReference type="Pfam" id="PF10853">
    <property type="entry name" value="DUF2650"/>
    <property type="match status" value="1"/>
</dbReference>
<accession>A0A6A5H3A0</accession>
<dbReference type="EMBL" id="WUAV01000003">
    <property type="protein sequence ID" value="KAF1761264.1"/>
    <property type="molecule type" value="Genomic_DNA"/>
</dbReference>
<keyword evidence="1" id="KW-1133">Transmembrane helix</keyword>
<sequence>MASWIATWSLRSILSNSSIQHTPLSASIRAPASMTNSNDSSSFTTAAVKPAAEEAFPEVAHFGPQLEIITLLDSTGRISANETLSLLNVTSQKRHLVEALPVTYIYNMAISNALLIIFGVSVYILPYYMTDNVYKSESNDQRPIIYVFSSVPRYNWATAFGGCHISLPSSDAHFDIDDYKPNRSRSEYASFKVIYCQQNMDLHIFAYGGKEDQFATTMPSDVLKAKKKTERMLMIQAFITAFYLSVYELTSLVLRVAPELFSTLSNDGKLAFTYFRLAQIPCHVFLVYFIFTPVTRKIYLDFIRERVLCMKPATKKTVKVSTTTALSTKARSAELRNIRDYDECSNNIALVSRLNSLNHLSSHNHIDCTWNRSTWKLGLSLLNSDLLEIDEMNSQSYNDVICRRPWYFNSPRPAPLRCPTPSFFTYYECCGEFLENCCWRFRQEPIIISIILLVLLFLLCCCCCIAWLAFGRKKKSTSVEPEKQLTTTKKDSQIQTISSSTIDSGTQWELRKGYEETERRRSYAAARDRELDYQYFS</sequence>
<dbReference type="InterPro" id="IPR022559">
    <property type="entry name" value="SUP-1-like"/>
</dbReference>
<dbReference type="CTD" id="9825260"/>
<dbReference type="KEGG" id="crq:GCK72_009518"/>
<keyword evidence="1" id="KW-0812">Transmembrane</keyword>
<proteinExistence type="predicted"/>
<dbReference type="RefSeq" id="XP_053586989.1">
    <property type="nucleotide sequence ID" value="XM_053727412.1"/>
</dbReference>
<comment type="caution">
    <text evidence="2">The sequence shown here is derived from an EMBL/GenBank/DDBJ whole genome shotgun (WGS) entry which is preliminary data.</text>
</comment>
<evidence type="ECO:0000313" key="2">
    <source>
        <dbReference type="EMBL" id="KAF1761264.1"/>
    </source>
</evidence>
<name>A0A6A5H3A0_CAERE</name>
<evidence type="ECO:0000256" key="1">
    <source>
        <dbReference type="SAM" id="Phobius"/>
    </source>
</evidence>
<dbReference type="PANTHER" id="PTHR23018">
    <property type="entry name" value="SERPENTINE RECEPTOR, CLASS XA-RELATED"/>
    <property type="match status" value="1"/>
</dbReference>
<gene>
    <name evidence="2" type="ORF">GCK72_009518</name>
</gene>
<dbReference type="GeneID" id="9825260"/>
<reference evidence="2 3" key="1">
    <citation type="submission" date="2019-12" db="EMBL/GenBank/DDBJ databases">
        <title>Chromosome-level assembly of the Caenorhabditis remanei genome.</title>
        <authorList>
            <person name="Teterina A.A."/>
            <person name="Willis J.H."/>
            <person name="Phillips P.C."/>
        </authorList>
    </citation>
    <scope>NUCLEOTIDE SEQUENCE [LARGE SCALE GENOMIC DNA]</scope>
    <source>
        <strain evidence="2 3">PX506</strain>
        <tissue evidence="2">Whole organism</tissue>
    </source>
</reference>
<organism evidence="2 3">
    <name type="scientific">Caenorhabditis remanei</name>
    <name type="common">Caenorhabditis vulgaris</name>
    <dbReference type="NCBI Taxonomy" id="31234"/>
    <lineage>
        <taxon>Eukaryota</taxon>
        <taxon>Metazoa</taxon>
        <taxon>Ecdysozoa</taxon>
        <taxon>Nematoda</taxon>
        <taxon>Chromadorea</taxon>
        <taxon>Rhabditida</taxon>
        <taxon>Rhabditina</taxon>
        <taxon>Rhabditomorpha</taxon>
        <taxon>Rhabditoidea</taxon>
        <taxon>Rhabditidae</taxon>
        <taxon>Peloderinae</taxon>
        <taxon>Caenorhabditis</taxon>
    </lineage>
</organism>
<feature type="transmembrane region" description="Helical" evidence="1">
    <location>
        <begin position="233"/>
        <end position="254"/>
    </location>
</feature>
<feature type="transmembrane region" description="Helical" evidence="1">
    <location>
        <begin position="446"/>
        <end position="470"/>
    </location>
</feature>
<feature type="transmembrane region" description="Helical" evidence="1">
    <location>
        <begin position="274"/>
        <end position="294"/>
    </location>
</feature>
<dbReference type="InterPro" id="IPR005047">
    <property type="entry name" value="7TM_GPCR_serpentine_rcpt_Srxa"/>
</dbReference>
<protein>
    <submittedName>
        <fullName evidence="2">Uncharacterized protein</fullName>
    </submittedName>
</protein>
<dbReference type="Proteomes" id="UP000483820">
    <property type="component" value="Chromosome III"/>
</dbReference>
<dbReference type="AlphaFoldDB" id="A0A6A5H3A0"/>
<keyword evidence="1" id="KW-0472">Membrane</keyword>
<dbReference type="PANTHER" id="PTHR23018:SF3">
    <property type="entry name" value="SERPENTINE RECEPTOR CLASS XA 10"/>
    <property type="match status" value="1"/>
</dbReference>
<feature type="transmembrane region" description="Helical" evidence="1">
    <location>
        <begin position="104"/>
        <end position="125"/>
    </location>
</feature>
<evidence type="ECO:0000313" key="3">
    <source>
        <dbReference type="Proteomes" id="UP000483820"/>
    </source>
</evidence>